<sequence length="313" mass="32760">MDLLIVFLAFLGGLFTSWVIGVNNASSFGPVTSSGAISILTASMVVGIMSFIGAITQGGSVANTIGKELVTGISITPLMAAVVLITASSLIVISIILKYPMPSVFTLTGSVLGVGLAAGGSISFSQFNTILVFWLGIPPVAIIMGYFGALVLRKSVDKENREDQIKYVLLLIGVYTAYTAGANRAGLAIGPLLNVIDINITYLLVFAGIGMTIGAWTGSPRIIESVSREYSRLGPRRAVSALFTTSVLAQIATYFGVPISFNEAIISSIIGSGLVAGKSGISKNKITKTVIMWILAFIISILASYGVTYTLIQ</sequence>
<dbReference type="GO" id="GO:0005315">
    <property type="term" value="F:phosphate transmembrane transporter activity"/>
    <property type="evidence" value="ECO:0007669"/>
    <property type="project" value="InterPro"/>
</dbReference>
<dbReference type="InterPro" id="IPR001204">
    <property type="entry name" value="Phos_transporter"/>
</dbReference>
<evidence type="ECO:0000256" key="1">
    <source>
        <dbReference type="ARBA" id="ARBA00001981"/>
    </source>
</evidence>
<feature type="transmembrane region" description="Helical" evidence="9">
    <location>
        <begin position="130"/>
        <end position="152"/>
    </location>
</feature>
<keyword evidence="5" id="KW-0592">Phosphate transport</keyword>
<proteinExistence type="inferred from homology"/>
<protein>
    <submittedName>
        <fullName evidence="10">Phosphate/sulfate permease PitA</fullName>
    </submittedName>
</protein>
<organism evidence="10 11">
    <name type="scientific">Methanohalarchaeum thermophilum</name>
    <dbReference type="NCBI Taxonomy" id="1903181"/>
    <lineage>
        <taxon>Archaea</taxon>
        <taxon>Methanobacteriati</taxon>
        <taxon>Methanobacteriota</taxon>
        <taxon>Methanonatronarchaeia</taxon>
        <taxon>Methanonatronarchaeales</taxon>
        <taxon>Methanonatronarchaeaceae</taxon>
        <taxon>Candidatus Methanohalarchaeum</taxon>
    </lineage>
</organism>
<dbReference type="PANTHER" id="PTHR11101:SF80">
    <property type="entry name" value="PHOSPHATE TRANSPORTER"/>
    <property type="match status" value="1"/>
</dbReference>
<feature type="transmembrane region" description="Helical" evidence="9">
    <location>
        <begin position="164"/>
        <end position="180"/>
    </location>
</feature>
<keyword evidence="7 9" id="KW-1133">Transmembrane helix</keyword>
<accession>A0A1Q6DSA0</accession>
<feature type="transmembrane region" description="Helical" evidence="9">
    <location>
        <begin position="37"/>
        <end position="55"/>
    </location>
</feature>
<name>A0A1Q6DSA0_METT1</name>
<dbReference type="GO" id="GO:0016020">
    <property type="term" value="C:membrane"/>
    <property type="evidence" value="ECO:0007669"/>
    <property type="project" value="UniProtKB-SubCell"/>
</dbReference>
<dbReference type="AlphaFoldDB" id="A0A1Q6DSA0"/>
<evidence type="ECO:0000256" key="6">
    <source>
        <dbReference type="ARBA" id="ARBA00022692"/>
    </source>
</evidence>
<keyword evidence="8 9" id="KW-0472">Membrane</keyword>
<feature type="transmembrane region" description="Helical" evidence="9">
    <location>
        <begin position="200"/>
        <end position="217"/>
    </location>
</feature>
<dbReference type="InParanoid" id="A0A1Q6DSA0"/>
<evidence type="ECO:0000256" key="7">
    <source>
        <dbReference type="ARBA" id="ARBA00022989"/>
    </source>
</evidence>
<evidence type="ECO:0000256" key="2">
    <source>
        <dbReference type="ARBA" id="ARBA00004141"/>
    </source>
</evidence>
<comment type="function">
    <text evidence="1">Potential transporter for phosphate.</text>
</comment>
<dbReference type="Proteomes" id="UP000185744">
    <property type="component" value="Unassembled WGS sequence"/>
</dbReference>
<dbReference type="EMBL" id="MSDW01000002">
    <property type="protein sequence ID" value="OKY77223.1"/>
    <property type="molecule type" value="Genomic_DNA"/>
</dbReference>
<comment type="similarity">
    <text evidence="3">Belongs to the inorganic phosphate transporter (PiT) (TC 2.A.20) family.</text>
</comment>
<feature type="transmembrane region" description="Helical" evidence="9">
    <location>
        <begin position="6"/>
        <end position="25"/>
    </location>
</feature>
<feature type="transmembrane region" description="Helical" evidence="9">
    <location>
        <begin position="290"/>
        <end position="312"/>
    </location>
</feature>
<evidence type="ECO:0000256" key="9">
    <source>
        <dbReference type="SAM" id="Phobius"/>
    </source>
</evidence>
<feature type="transmembrane region" description="Helical" evidence="9">
    <location>
        <begin position="238"/>
        <end position="257"/>
    </location>
</feature>
<keyword evidence="11" id="KW-1185">Reference proteome</keyword>
<comment type="caution">
    <text evidence="10">The sequence shown here is derived from an EMBL/GenBank/DDBJ whole genome shotgun (WGS) entry which is preliminary data.</text>
</comment>
<evidence type="ECO:0000313" key="10">
    <source>
        <dbReference type="EMBL" id="OKY77223.1"/>
    </source>
</evidence>
<evidence type="ECO:0000256" key="8">
    <source>
        <dbReference type="ARBA" id="ARBA00023136"/>
    </source>
</evidence>
<reference evidence="10" key="1">
    <citation type="submission" date="2016-12" db="EMBL/GenBank/DDBJ databases">
        <title>Discovery of methanogenic haloarchaea.</title>
        <authorList>
            <person name="Sorokin D.Y."/>
            <person name="Makarova K.S."/>
            <person name="Abbas B."/>
            <person name="Ferrer M."/>
            <person name="Golyshin P.N."/>
        </authorList>
    </citation>
    <scope>NUCLEOTIDE SEQUENCE [LARGE SCALE GENOMIC DNA]</scope>
    <source>
        <strain evidence="10">HMET1</strain>
    </source>
</reference>
<keyword evidence="4" id="KW-0813">Transport</keyword>
<evidence type="ECO:0000313" key="11">
    <source>
        <dbReference type="Proteomes" id="UP000185744"/>
    </source>
</evidence>
<dbReference type="Pfam" id="PF01384">
    <property type="entry name" value="PHO4"/>
    <property type="match status" value="1"/>
</dbReference>
<evidence type="ECO:0000256" key="5">
    <source>
        <dbReference type="ARBA" id="ARBA00022592"/>
    </source>
</evidence>
<feature type="transmembrane region" description="Helical" evidence="9">
    <location>
        <begin position="75"/>
        <end position="97"/>
    </location>
</feature>
<dbReference type="GO" id="GO:0035435">
    <property type="term" value="P:phosphate ion transmembrane transport"/>
    <property type="evidence" value="ECO:0007669"/>
    <property type="project" value="TreeGrafter"/>
</dbReference>
<evidence type="ECO:0000256" key="4">
    <source>
        <dbReference type="ARBA" id="ARBA00022448"/>
    </source>
</evidence>
<dbReference type="FunCoup" id="A0A1Q6DSA0">
    <property type="interactions" value="40"/>
</dbReference>
<evidence type="ECO:0000256" key="3">
    <source>
        <dbReference type="ARBA" id="ARBA00009916"/>
    </source>
</evidence>
<feature type="transmembrane region" description="Helical" evidence="9">
    <location>
        <begin position="263"/>
        <end position="281"/>
    </location>
</feature>
<dbReference type="PANTHER" id="PTHR11101">
    <property type="entry name" value="PHOSPHATE TRANSPORTER"/>
    <property type="match status" value="1"/>
</dbReference>
<gene>
    <name evidence="10" type="ORF">BTN85_1871</name>
</gene>
<comment type="subcellular location">
    <subcellularLocation>
        <location evidence="2">Membrane</location>
        <topology evidence="2">Multi-pass membrane protein</topology>
    </subcellularLocation>
</comment>
<feature type="transmembrane region" description="Helical" evidence="9">
    <location>
        <begin position="104"/>
        <end position="124"/>
    </location>
</feature>
<keyword evidence="6 9" id="KW-0812">Transmembrane</keyword>